<name>A0A0E9VH80_ANGAN</name>
<organism evidence="2">
    <name type="scientific">Anguilla anguilla</name>
    <name type="common">European freshwater eel</name>
    <name type="synonym">Muraena anguilla</name>
    <dbReference type="NCBI Taxonomy" id="7936"/>
    <lineage>
        <taxon>Eukaryota</taxon>
        <taxon>Metazoa</taxon>
        <taxon>Chordata</taxon>
        <taxon>Craniata</taxon>
        <taxon>Vertebrata</taxon>
        <taxon>Euteleostomi</taxon>
        <taxon>Actinopterygii</taxon>
        <taxon>Neopterygii</taxon>
        <taxon>Teleostei</taxon>
        <taxon>Anguilliformes</taxon>
        <taxon>Anguillidae</taxon>
        <taxon>Anguilla</taxon>
    </lineage>
</organism>
<reference evidence="2" key="2">
    <citation type="journal article" date="2015" name="Fish Shellfish Immunol.">
        <title>Early steps in the European eel (Anguilla anguilla)-Vibrio vulnificus interaction in the gills: Role of the RtxA13 toxin.</title>
        <authorList>
            <person name="Callol A."/>
            <person name="Pajuelo D."/>
            <person name="Ebbesson L."/>
            <person name="Teles M."/>
            <person name="MacKenzie S."/>
            <person name="Amaro C."/>
        </authorList>
    </citation>
    <scope>NUCLEOTIDE SEQUENCE</scope>
</reference>
<evidence type="ECO:0000256" key="1">
    <source>
        <dbReference type="SAM" id="Phobius"/>
    </source>
</evidence>
<feature type="transmembrane region" description="Helical" evidence="1">
    <location>
        <begin position="18"/>
        <end position="40"/>
    </location>
</feature>
<reference evidence="2" key="1">
    <citation type="submission" date="2014-11" db="EMBL/GenBank/DDBJ databases">
        <authorList>
            <person name="Amaro Gonzalez C."/>
        </authorList>
    </citation>
    <scope>NUCLEOTIDE SEQUENCE</scope>
</reference>
<accession>A0A0E9VH80</accession>
<evidence type="ECO:0000313" key="2">
    <source>
        <dbReference type="EMBL" id="JAH76765.1"/>
    </source>
</evidence>
<dbReference type="AlphaFoldDB" id="A0A0E9VH80"/>
<protein>
    <submittedName>
        <fullName evidence="2">Uncharacterized protein</fullName>
    </submittedName>
</protein>
<keyword evidence="1" id="KW-0472">Membrane</keyword>
<keyword evidence="1" id="KW-0812">Transmembrane</keyword>
<proteinExistence type="predicted"/>
<sequence length="47" mass="5416">MHIKEIFCVSVFTDHIDYLTVMSVLLITIIYQLMWGLVLFNSSCCSS</sequence>
<dbReference type="EMBL" id="GBXM01031812">
    <property type="protein sequence ID" value="JAH76765.1"/>
    <property type="molecule type" value="Transcribed_RNA"/>
</dbReference>
<keyword evidence="1" id="KW-1133">Transmembrane helix</keyword>